<evidence type="ECO:0008006" key="4">
    <source>
        <dbReference type="Google" id="ProtNLM"/>
    </source>
</evidence>
<dbReference type="Proteomes" id="UP001519332">
    <property type="component" value="Unassembled WGS sequence"/>
</dbReference>
<organism evidence="2 3">
    <name type="scientific">Kibdelosporangium banguiense</name>
    <dbReference type="NCBI Taxonomy" id="1365924"/>
    <lineage>
        <taxon>Bacteria</taxon>
        <taxon>Bacillati</taxon>
        <taxon>Actinomycetota</taxon>
        <taxon>Actinomycetes</taxon>
        <taxon>Pseudonocardiales</taxon>
        <taxon>Pseudonocardiaceae</taxon>
        <taxon>Kibdelosporangium</taxon>
    </lineage>
</organism>
<name>A0ABS4TKA9_9PSEU</name>
<sequence>MNVGSAAGGGRFAMVSTIAGGAAVVSLGAFLTGYLQAMALELGSAVLLLAPLLMIERLLGVRIGQGVQDGVAEALNGTASSPDSDDAQQVRDSLLRRLSGDWNLVRAMKGPFDFVAEGHGERVAIAVRHTSFPLDSATVSRLHTEARRREIPKLVVVTLTEPTDLARVLARRTPGLRLVTDLDLGSDKDISAALGLAGR</sequence>
<evidence type="ECO:0000256" key="1">
    <source>
        <dbReference type="SAM" id="Phobius"/>
    </source>
</evidence>
<proteinExistence type="predicted"/>
<reference evidence="2 3" key="1">
    <citation type="submission" date="2021-03" db="EMBL/GenBank/DDBJ databases">
        <title>Sequencing the genomes of 1000 actinobacteria strains.</title>
        <authorList>
            <person name="Klenk H.-P."/>
        </authorList>
    </citation>
    <scope>NUCLEOTIDE SEQUENCE [LARGE SCALE GENOMIC DNA]</scope>
    <source>
        <strain evidence="2 3">DSM 46670</strain>
    </source>
</reference>
<comment type="caution">
    <text evidence="2">The sequence shown here is derived from an EMBL/GenBank/DDBJ whole genome shotgun (WGS) entry which is preliminary data.</text>
</comment>
<keyword evidence="1" id="KW-0472">Membrane</keyword>
<keyword evidence="1" id="KW-1133">Transmembrane helix</keyword>
<evidence type="ECO:0000313" key="3">
    <source>
        <dbReference type="Proteomes" id="UP001519332"/>
    </source>
</evidence>
<feature type="transmembrane region" description="Helical" evidence="1">
    <location>
        <begin position="12"/>
        <end position="31"/>
    </location>
</feature>
<dbReference type="RefSeq" id="WP_209642128.1">
    <property type="nucleotide sequence ID" value="NZ_JAGINW010000001.1"/>
</dbReference>
<gene>
    <name evidence="2" type="ORF">JOF56_005241</name>
</gene>
<dbReference type="EMBL" id="JAGINW010000001">
    <property type="protein sequence ID" value="MBP2324856.1"/>
    <property type="molecule type" value="Genomic_DNA"/>
</dbReference>
<keyword evidence="1" id="KW-0812">Transmembrane</keyword>
<evidence type="ECO:0000313" key="2">
    <source>
        <dbReference type="EMBL" id="MBP2324856.1"/>
    </source>
</evidence>
<keyword evidence="3" id="KW-1185">Reference proteome</keyword>
<protein>
    <recommendedName>
        <fullName evidence="4">Restriction endonuclease type IV Mrr domain-containing protein</fullName>
    </recommendedName>
</protein>
<accession>A0ABS4TKA9</accession>